<sequence>MTLIKCTPGYPMSMAGHTYVFGGANLAALGSIGSAHRPVIVERKRVVGELTAARVQTQTIDFPCNASAPPHERRP</sequence>
<evidence type="ECO:0000313" key="2">
    <source>
        <dbReference type="Proteomes" id="UP000520767"/>
    </source>
</evidence>
<dbReference type="EMBL" id="JACHJQ010000004">
    <property type="protein sequence ID" value="MBB4907405.1"/>
    <property type="molecule type" value="Genomic_DNA"/>
</dbReference>
<proteinExistence type="predicted"/>
<reference evidence="1 2" key="1">
    <citation type="submission" date="2020-08" db="EMBL/GenBank/DDBJ databases">
        <title>Genomic Encyclopedia of Type Strains, Phase III (KMG-III): the genomes of soil and plant-associated and newly described type strains.</title>
        <authorList>
            <person name="Whitman W."/>
        </authorList>
    </citation>
    <scope>NUCLEOTIDE SEQUENCE [LARGE SCALE GENOMIC DNA]</scope>
    <source>
        <strain evidence="1 2">CECT 8960</strain>
    </source>
</reference>
<dbReference type="Proteomes" id="UP000520767">
    <property type="component" value="Unassembled WGS sequence"/>
</dbReference>
<dbReference type="AlphaFoldDB" id="A0A7W7Q5G1"/>
<evidence type="ECO:0000313" key="1">
    <source>
        <dbReference type="EMBL" id="MBB4907405.1"/>
    </source>
</evidence>
<protein>
    <submittedName>
        <fullName evidence="1">Uncharacterized protein</fullName>
    </submittedName>
</protein>
<name>A0A7W7Q5G1_9PSEU</name>
<comment type="caution">
    <text evidence="1">The sequence shown here is derived from an EMBL/GenBank/DDBJ whole genome shotgun (WGS) entry which is preliminary data.</text>
</comment>
<keyword evidence="2" id="KW-1185">Reference proteome</keyword>
<organism evidence="1 2">
    <name type="scientific">Actinophytocola algeriensis</name>
    <dbReference type="NCBI Taxonomy" id="1768010"/>
    <lineage>
        <taxon>Bacteria</taxon>
        <taxon>Bacillati</taxon>
        <taxon>Actinomycetota</taxon>
        <taxon>Actinomycetes</taxon>
        <taxon>Pseudonocardiales</taxon>
        <taxon>Pseudonocardiaceae</taxon>
    </lineage>
</organism>
<dbReference type="RefSeq" id="WP_184811607.1">
    <property type="nucleotide sequence ID" value="NZ_JACHJQ010000004.1"/>
</dbReference>
<gene>
    <name evidence="1" type="ORF">FHR82_003647</name>
</gene>
<accession>A0A7W7Q5G1</accession>